<name>A0A194YST3_SORBI</name>
<evidence type="ECO:0000313" key="3">
    <source>
        <dbReference type="Proteomes" id="UP000000768"/>
    </source>
</evidence>
<dbReference type="Gramene" id="KXG31247">
    <property type="protein sequence ID" value="KXG31247"/>
    <property type="gene ID" value="SORBI_3004G324600"/>
</dbReference>
<keyword evidence="3" id="KW-1185">Reference proteome</keyword>
<reference evidence="3" key="2">
    <citation type="journal article" date="2018" name="Plant J.">
        <title>The Sorghum bicolor reference genome: improved assembly, gene annotations, a transcriptome atlas, and signatures of genome organization.</title>
        <authorList>
            <person name="McCormick R.F."/>
            <person name="Truong S.K."/>
            <person name="Sreedasyam A."/>
            <person name="Jenkins J."/>
            <person name="Shu S."/>
            <person name="Sims D."/>
            <person name="Kennedy M."/>
            <person name="Amirebrahimi M."/>
            <person name="Weers B.D."/>
            <person name="McKinley B."/>
            <person name="Mattison A."/>
            <person name="Morishige D.T."/>
            <person name="Grimwood J."/>
            <person name="Schmutz J."/>
            <person name="Mullet J.E."/>
        </authorList>
    </citation>
    <scope>NUCLEOTIDE SEQUENCE [LARGE SCALE GENOMIC DNA]</scope>
    <source>
        <strain evidence="3">cv. BTx623</strain>
    </source>
</reference>
<dbReference type="AlphaFoldDB" id="A0A194YST3"/>
<accession>A0A194YST3</accession>
<protein>
    <submittedName>
        <fullName evidence="2">Uncharacterized protein</fullName>
    </submittedName>
</protein>
<sequence>MALRPVTYGDPPSPGSSVRRRRAPPSSASHPTTMARTLPMLDAAWQRAAGFRSQAAALCPDADGAHLATSFLPRWPCSPCGTTRSHGMQAKGAGGGSPACPQRTTATACGNITVLTASLACYGRWCWRCCGAMAGSSSPTHEGGRSSPAPAAGAARRGGFYTIGLR</sequence>
<dbReference type="InParanoid" id="A0A194YST3"/>
<feature type="region of interest" description="Disordered" evidence="1">
    <location>
        <begin position="1"/>
        <end position="33"/>
    </location>
</feature>
<dbReference type="Proteomes" id="UP000000768">
    <property type="component" value="Chromosome 4"/>
</dbReference>
<evidence type="ECO:0000256" key="1">
    <source>
        <dbReference type="SAM" id="MobiDB-lite"/>
    </source>
</evidence>
<evidence type="ECO:0000313" key="2">
    <source>
        <dbReference type="EMBL" id="KXG31247.1"/>
    </source>
</evidence>
<dbReference type="EMBL" id="CM000763">
    <property type="protein sequence ID" value="KXG31247.1"/>
    <property type="molecule type" value="Genomic_DNA"/>
</dbReference>
<gene>
    <name evidence="2" type="ORF">SORBI_3004G324600</name>
</gene>
<organism evidence="2 3">
    <name type="scientific">Sorghum bicolor</name>
    <name type="common">Sorghum</name>
    <name type="synonym">Sorghum vulgare</name>
    <dbReference type="NCBI Taxonomy" id="4558"/>
    <lineage>
        <taxon>Eukaryota</taxon>
        <taxon>Viridiplantae</taxon>
        <taxon>Streptophyta</taxon>
        <taxon>Embryophyta</taxon>
        <taxon>Tracheophyta</taxon>
        <taxon>Spermatophyta</taxon>
        <taxon>Magnoliopsida</taxon>
        <taxon>Liliopsida</taxon>
        <taxon>Poales</taxon>
        <taxon>Poaceae</taxon>
        <taxon>PACMAD clade</taxon>
        <taxon>Panicoideae</taxon>
        <taxon>Andropogonodae</taxon>
        <taxon>Andropogoneae</taxon>
        <taxon>Sorghinae</taxon>
        <taxon>Sorghum</taxon>
    </lineage>
</organism>
<reference evidence="2 3" key="1">
    <citation type="journal article" date="2009" name="Nature">
        <title>The Sorghum bicolor genome and the diversification of grasses.</title>
        <authorList>
            <person name="Paterson A.H."/>
            <person name="Bowers J.E."/>
            <person name="Bruggmann R."/>
            <person name="Dubchak I."/>
            <person name="Grimwood J."/>
            <person name="Gundlach H."/>
            <person name="Haberer G."/>
            <person name="Hellsten U."/>
            <person name="Mitros T."/>
            <person name="Poliakov A."/>
            <person name="Schmutz J."/>
            <person name="Spannagl M."/>
            <person name="Tang H."/>
            <person name="Wang X."/>
            <person name="Wicker T."/>
            <person name="Bharti A.K."/>
            <person name="Chapman J."/>
            <person name="Feltus F.A."/>
            <person name="Gowik U."/>
            <person name="Grigoriev I.V."/>
            <person name="Lyons E."/>
            <person name="Maher C.A."/>
            <person name="Martis M."/>
            <person name="Narechania A."/>
            <person name="Otillar R.P."/>
            <person name="Penning B.W."/>
            <person name="Salamov A.A."/>
            <person name="Wang Y."/>
            <person name="Zhang L."/>
            <person name="Carpita N.C."/>
            <person name="Freeling M."/>
            <person name="Gingle A.R."/>
            <person name="Hash C.T."/>
            <person name="Keller B."/>
            <person name="Klein P."/>
            <person name="Kresovich S."/>
            <person name="McCann M.C."/>
            <person name="Ming R."/>
            <person name="Peterson D.G."/>
            <person name="Mehboob-ur-Rahman"/>
            <person name="Ware D."/>
            <person name="Westhoff P."/>
            <person name="Mayer K.F."/>
            <person name="Messing J."/>
            <person name="Rokhsar D.S."/>
        </authorList>
    </citation>
    <scope>NUCLEOTIDE SEQUENCE [LARGE SCALE GENOMIC DNA]</scope>
    <source>
        <strain evidence="3">cv. BTx623</strain>
    </source>
</reference>
<proteinExistence type="predicted"/>